<dbReference type="Proteomes" id="UP001064632">
    <property type="component" value="Chromosome"/>
</dbReference>
<keyword evidence="2" id="KW-1185">Reference proteome</keyword>
<protein>
    <submittedName>
        <fullName evidence="1">Uncharacterized protein</fullName>
    </submittedName>
</protein>
<proteinExistence type="predicted"/>
<reference evidence="1" key="1">
    <citation type="submission" date="2022-09" db="EMBL/GenBank/DDBJ databases">
        <title>Tahibacter sp. nov., isolated from a fresh water.</title>
        <authorList>
            <person name="Baek J.H."/>
            <person name="Lee J.K."/>
            <person name="Kim J.M."/>
            <person name="Jeon C.O."/>
        </authorList>
    </citation>
    <scope>NUCLEOTIDE SEQUENCE</scope>
    <source>
        <strain evidence="1">W38</strain>
    </source>
</reference>
<name>A0ABY6BJS5_9GAMM</name>
<gene>
    <name evidence="1" type="ORF">N4264_11705</name>
</gene>
<accession>A0ABY6BJS5</accession>
<sequence length="128" mass="14699">MYFEDLSLCVEKDNVPRNCRFMLRSSRLEEALRAVAITTDVPLRQTLGPSFFSADFWPPGNVPHERSYIVSGTVDAVRVKPAREFVETSVLPAFIQWAQDLLALPLNSPVRRTKQVFCREFEGRRPRS</sequence>
<organism evidence="1 2">
    <name type="scientific">Tahibacter amnicola</name>
    <dbReference type="NCBI Taxonomy" id="2976241"/>
    <lineage>
        <taxon>Bacteria</taxon>
        <taxon>Pseudomonadati</taxon>
        <taxon>Pseudomonadota</taxon>
        <taxon>Gammaproteobacteria</taxon>
        <taxon>Lysobacterales</taxon>
        <taxon>Rhodanobacteraceae</taxon>
        <taxon>Tahibacter</taxon>
    </lineage>
</organism>
<dbReference type="RefSeq" id="WP_261697217.1">
    <property type="nucleotide sequence ID" value="NZ_CP104694.1"/>
</dbReference>
<evidence type="ECO:0000313" key="2">
    <source>
        <dbReference type="Proteomes" id="UP001064632"/>
    </source>
</evidence>
<dbReference type="EMBL" id="CP104694">
    <property type="protein sequence ID" value="UXI70266.1"/>
    <property type="molecule type" value="Genomic_DNA"/>
</dbReference>
<evidence type="ECO:0000313" key="1">
    <source>
        <dbReference type="EMBL" id="UXI70266.1"/>
    </source>
</evidence>